<accession>A0A7E4VGX9</accession>
<evidence type="ECO:0000313" key="2">
    <source>
        <dbReference type="WBParaSite" id="Pan_g20816.t1"/>
    </source>
</evidence>
<protein>
    <submittedName>
        <fullName evidence="2">Piwi domain-containing protein</fullName>
    </submittedName>
</protein>
<sequence length="66" mass="7229">MAMWHYFSHCLNSEANNVELYPITVAGTGTLADTYPSRATNPVALDGTDTVRGKTRNHVLHRTLAA</sequence>
<organism evidence="1 2">
    <name type="scientific">Panagrellus redivivus</name>
    <name type="common">Microworm</name>
    <dbReference type="NCBI Taxonomy" id="6233"/>
    <lineage>
        <taxon>Eukaryota</taxon>
        <taxon>Metazoa</taxon>
        <taxon>Ecdysozoa</taxon>
        <taxon>Nematoda</taxon>
        <taxon>Chromadorea</taxon>
        <taxon>Rhabditida</taxon>
        <taxon>Tylenchina</taxon>
        <taxon>Panagrolaimomorpha</taxon>
        <taxon>Panagrolaimoidea</taxon>
        <taxon>Panagrolaimidae</taxon>
        <taxon>Panagrellus</taxon>
    </lineage>
</organism>
<name>A0A7E4VGX9_PANRE</name>
<reference evidence="1" key="1">
    <citation type="journal article" date="2013" name="Genetics">
        <title>The draft genome and transcriptome of Panagrellus redivivus are shaped by the harsh demands of a free-living lifestyle.</title>
        <authorList>
            <person name="Srinivasan J."/>
            <person name="Dillman A.R."/>
            <person name="Macchietto M.G."/>
            <person name="Heikkinen L."/>
            <person name="Lakso M."/>
            <person name="Fracchia K.M."/>
            <person name="Antoshechkin I."/>
            <person name="Mortazavi A."/>
            <person name="Wong G."/>
            <person name="Sternberg P.W."/>
        </authorList>
    </citation>
    <scope>NUCLEOTIDE SEQUENCE [LARGE SCALE GENOMIC DNA]</scope>
    <source>
        <strain evidence="1">MT8872</strain>
    </source>
</reference>
<dbReference type="AlphaFoldDB" id="A0A7E4VGX9"/>
<dbReference type="Proteomes" id="UP000492821">
    <property type="component" value="Unassembled WGS sequence"/>
</dbReference>
<evidence type="ECO:0000313" key="1">
    <source>
        <dbReference type="Proteomes" id="UP000492821"/>
    </source>
</evidence>
<keyword evidence="1" id="KW-1185">Reference proteome</keyword>
<reference evidence="2" key="2">
    <citation type="submission" date="2020-10" db="UniProtKB">
        <authorList>
            <consortium name="WormBaseParasite"/>
        </authorList>
    </citation>
    <scope>IDENTIFICATION</scope>
</reference>
<dbReference type="WBParaSite" id="Pan_g20816.t1">
    <property type="protein sequence ID" value="Pan_g20816.t1"/>
    <property type="gene ID" value="Pan_g20816"/>
</dbReference>
<proteinExistence type="predicted"/>